<dbReference type="Pfam" id="PF00106">
    <property type="entry name" value="adh_short"/>
    <property type="match status" value="1"/>
</dbReference>
<dbReference type="PRINTS" id="PR00081">
    <property type="entry name" value="GDHRDH"/>
</dbReference>
<feature type="region of interest" description="Disordered" evidence="5">
    <location>
        <begin position="1"/>
        <end position="26"/>
    </location>
</feature>
<evidence type="ECO:0000256" key="4">
    <source>
        <dbReference type="RuleBase" id="RU000363"/>
    </source>
</evidence>
<sequence length="307" mass="33410">MTGSPRMDTYIDKPSSTGTLPGNQANGPIRERTWPLPTGPFGGKVALITGSESGIGRETARELARQGACVMLNGLRPDRLAETLGTFTEAGYVAEACVADVTKVDECQRLIDETILAFGKLDILVANASISMRAYFNDLDVDVFRAVCDSNIYGTVYPLKAALPYLRATKGCVTFVSSISALNGIPSGSAYCAGKAAVSNLAHTLRLEWHKTGMHVGVIHLGFTANDPEKRVFAAHGEPVPLAHRPPRWQMTQQQVAQAITRHIRRRRANTVLTGMGKLNATLSRFFPGLVDWIVLLSMKLRPELYE</sequence>
<dbReference type="PROSITE" id="PS00061">
    <property type="entry name" value="ADH_SHORT"/>
    <property type="match status" value="1"/>
</dbReference>
<dbReference type="InterPro" id="IPR002347">
    <property type="entry name" value="SDR_fam"/>
</dbReference>
<comment type="caution">
    <text evidence="6">The sequence shown here is derived from an EMBL/GenBank/DDBJ whole genome shotgun (WGS) entry which is preliminary data.</text>
</comment>
<gene>
    <name evidence="6" type="ORF">J2I46_13515</name>
</gene>
<dbReference type="PRINTS" id="PR00080">
    <property type="entry name" value="SDRFAMILY"/>
</dbReference>
<evidence type="ECO:0000256" key="2">
    <source>
        <dbReference type="ARBA" id="ARBA00022857"/>
    </source>
</evidence>
<feature type="compositionally biased region" description="Polar residues" evidence="5">
    <location>
        <begin position="14"/>
        <end position="26"/>
    </location>
</feature>
<keyword evidence="7" id="KW-1185">Reference proteome</keyword>
<evidence type="ECO:0000256" key="3">
    <source>
        <dbReference type="ARBA" id="ARBA00023002"/>
    </source>
</evidence>
<keyword evidence="3" id="KW-0560">Oxidoreductase</keyword>
<dbReference type="PANTHER" id="PTHR43391">
    <property type="entry name" value="RETINOL DEHYDROGENASE-RELATED"/>
    <property type="match status" value="1"/>
</dbReference>
<keyword evidence="2" id="KW-0521">NADP</keyword>
<evidence type="ECO:0000256" key="5">
    <source>
        <dbReference type="SAM" id="MobiDB-lite"/>
    </source>
</evidence>
<evidence type="ECO:0000256" key="1">
    <source>
        <dbReference type="ARBA" id="ARBA00006484"/>
    </source>
</evidence>
<dbReference type="SUPFAM" id="SSF51735">
    <property type="entry name" value="NAD(P)-binding Rossmann-fold domains"/>
    <property type="match status" value="1"/>
</dbReference>
<evidence type="ECO:0000313" key="6">
    <source>
        <dbReference type="EMBL" id="MBO0949609.1"/>
    </source>
</evidence>
<dbReference type="NCBIfam" id="NF004825">
    <property type="entry name" value="PRK06181.1"/>
    <property type="match status" value="1"/>
</dbReference>
<protein>
    <submittedName>
        <fullName evidence="6">SDR family oxidoreductase</fullName>
    </submittedName>
</protein>
<dbReference type="PANTHER" id="PTHR43391:SF14">
    <property type="entry name" value="DEHYDROGENASE_REDUCTASE SDR FAMILY PROTEIN 7-LIKE"/>
    <property type="match status" value="1"/>
</dbReference>
<organism evidence="6 7">
    <name type="scientific">Fibrella forsythiae</name>
    <dbReference type="NCBI Taxonomy" id="2817061"/>
    <lineage>
        <taxon>Bacteria</taxon>
        <taxon>Pseudomonadati</taxon>
        <taxon>Bacteroidota</taxon>
        <taxon>Cytophagia</taxon>
        <taxon>Cytophagales</taxon>
        <taxon>Spirosomataceae</taxon>
        <taxon>Fibrella</taxon>
    </lineage>
</organism>
<dbReference type="InterPro" id="IPR020904">
    <property type="entry name" value="Sc_DH/Rdtase_CS"/>
</dbReference>
<proteinExistence type="inferred from homology"/>
<dbReference type="EMBL" id="JAFMYW010000003">
    <property type="protein sequence ID" value="MBO0949609.1"/>
    <property type="molecule type" value="Genomic_DNA"/>
</dbReference>
<evidence type="ECO:0000313" key="7">
    <source>
        <dbReference type="Proteomes" id="UP000664628"/>
    </source>
</evidence>
<comment type="similarity">
    <text evidence="1 4">Belongs to the short-chain dehydrogenases/reductases (SDR) family.</text>
</comment>
<dbReference type="Gene3D" id="3.40.50.720">
    <property type="entry name" value="NAD(P)-binding Rossmann-like Domain"/>
    <property type="match status" value="1"/>
</dbReference>
<accession>A0ABS3JHX3</accession>
<name>A0ABS3JHX3_9BACT</name>
<reference evidence="6 7" key="1">
    <citation type="submission" date="2021-03" db="EMBL/GenBank/DDBJ databases">
        <title>Fibrella sp. HMF5405 genome sequencing and assembly.</title>
        <authorList>
            <person name="Kang H."/>
            <person name="Kim H."/>
            <person name="Bae S."/>
            <person name="Joh K."/>
        </authorList>
    </citation>
    <scope>NUCLEOTIDE SEQUENCE [LARGE SCALE GENOMIC DNA]</scope>
    <source>
        <strain evidence="6 7">HMF5405</strain>
    </source>
</reference>
<dbReference type="Proteomes" id="UP000664628">
    <property type="component" value="Unassembled WGS sequence"/>
</dbReference>
<dbReference type="InterPro" id="IPR036291">
    <property type="entry name" value="NAD(P)-bd_dom_sf"/>
</dbReference>